<dbReference type="Proteomes" id="UP000228934">
    <property type="component" value="Unassembled WGS sequence"/>
</dbReference>
<dbReference type="OrthoDB" id="271628at2759"/>
<dbReference type="SUPFAM" id="SSF50729">
    <property type="entry name" value="PH domain-like"/>
    <property type="match status" value="1"/>
</dbReference>
<accession>A0A2G9SIW5</accession>
<dbReference type="Pfam" id="PF12578">
    <property type="entry name" value="3-PAP"/>
    <property type="match status" value="1"/>
</dbReference>
<dbReference type="GO" id="GO:0016020">
    <property type="term" value="C:membrane"/>
    <property type="evidence" value="ECO:0007669"/>
    <property type="project" value="TreeGrafter"/>
</dbReference>
<dbReference type="InterPro" id="IPR029021">
    <property type="entry name" value="Prot-tyrosine_phosphatase-like"/>
</dbReference>
<dbReference type="PANTHER" id="PTHR10807">
    <property type="entry name" value="MYOTUBULARIN-RELATED"/>
    <property type="match status" value="1"/>
</dbReference>
<dbReference type="InterPro" id="IPR010569">
    <property type="entry name" value="Myotubularin-like_Pase_dom"/>
</dbReference>
<evidence type="ECO:0000256" key="2">
    <source>
        <dbReference type="SAM" id="MobiDB-lite"/>
    </source>
</evidence>
<keyword evidence="5" id="KW-1185">Reference proteome</keyword>
<dbReference type="Pfam" id="PF06602">
    <property type="entry name" value="Myotub-related"/>
    <property type="match status" value="2"/>
</dbReference>
<dbReference type="InterPro" id="IPR030564">
    <property type="entry name" value="Myotubularin"/>
</dbReference>
<proteinExistence type="inferred from homology"/>
<dbReference type="GO" id="GO:0046856">
    <property type="term" value="P:phosphatidylinositol dephosphorylation"/>
    <property type="evidence" value="ECO:0007669"/>
    <property type="project" value="TreeGrafter"/>
</dbReference>
<organism evidence="4 5">
    <name type="scientific">Aquarana catesbeiana</name>
    <name type="common">American bullfrog</name>
    <name type="synonym">Rana catesbeiana</name>
    <dbReference type="NCBI Taxonomy" id="8400"/>
    <lineage>
        <taxon>Eukaryota</taxon>
        <taxon>Metazoa</taxon>
        <taxon>Chordata</taxon>
        <taxon>Craniata</taxon>
        <taxon>Vertebrata</taxon>
        <taxon>Euteleostomi</taxon>
        <taxon>Amphibia</taxon>
        <taxon>Batrachia</taxon>
        <taxon>Anura</taxon>
        <taxon>Neobatrachia</taxon>
        <taxon>Ranoidea</taxon>
        <taxon>Ranidae</taxon>
        <taxon>Aquarana</taxon>
    </lineage>
</organism>
<dbReference type="SUPFAM" id="SSF52799">
    <property type="entry name" value="(Phosphotyrosine protein) phosphatases II"/>
    <property type="match status" value="1"/>
</dbReference>
<dbReference type="GO" id="GO:0005737">
    <property type="term" value="C:cytoplasm"/>
    <property type="evidence" value="ECO:0007669"/>
    <property type="project" value="TreeGrafter"/>
</dbReference>
<dbReference type="CDD" id="cd14595">
    <property type="entry name" value="PTP-MTMR11"/>
    <property type="match status" value="1"/>
</dbReference>
<evidence type="ECO:0000313" key="4">
    <source>
        <dbReference type="EMBL" id="PIO39331.1"/>
    </source>
</evidence>
<reference evidence="5" key="1">
    <citation type="journal article" date="2017" name="Nat. Commun.">
        <title>The North American bullfrog draft genome provides insight into hormonal regulation of long noncoding RNA.</title>
        <authorList>
            <person name="Hammond S.A."/>
            <person name="Warren R.L."/>
            <person name="Vandervalk B.P."/>
            <person name="Kucuk E."/>
            <person name="Khan H."/>
            <person name="Gibb E.A."/>
            <person name="Pandoh P."/>
            <person name="Kirk H."/>
            <person name="Zhao Y."/>
            <person name="Jones M."/>
            <person name="Mungall A.J."/>
            <person name="Coope R."/>
            <person name="Pleasance S."/>
            <person name="Moore R.A."/>
            <person name="Holt R.A."/>
            <person name="Round J.M."/>
            <person name="Ohora S."/>
            <person name="Walle B.V."/>
            <person name="Veldhoen N."/>
            <person name="Helbing C.C."/>
            <person name="Birol I."/>
        </authorList>
    </citation>
    <scope>NUCLEOTIDE SEQUENCE [LARGE SCALE GENOMIC DNA]</scope>
</reference>
<dbReference type="PROSITE" id="PS51339">
    <property type="entry name" value="PPASE_MYOTUBULARIN"/>
    <property type="match status" value="1"/>
</dbReference>
<evidence type="ECO:0000259" key="3">
    <source>
        <dbReference type="PROSITE" id="PS51339"/>
    </source>
</evidence>
<dbReference type="AlphaFoldDB" id="A0A2G9SIW5"/>
<dbReference type="EMBL" id="KV924316">
    <property type="protein sequence ID" value="PIO39331.1"/>
    <property type="molecule type" value="Genomic_DNA"/>
</dbReference>
<protein>
    <submittedName>
        <fullName evidence="4">Myotubularin-related protein 11</fullName>
    </submittedName>
</protein>
<feature type="region of interest" description="Disordered" evidence="2">
    <location>
        <begin position="638"/>
        <end position="661"/>
    </location>
</feature>
<dbReference type="PANTHER" id="PTHR10807:SF51">
    <property type="entry name" value="MYOTUBULARIN-RELATED PROTEIN 11"/>
    <property type="match status" value="1"/>
</dbReference>
<dbReference type="InterPro" id="IPR022587">
    <property type="entry name" value="MTMR12-like_C"/>
</dbReference>
<evidence type="ECO:0000313" key="5">
    <source>
        <dbReference type="Proteomes" id="UP000228934"/>
    </source>
</evidence>
<evidence type="ECO:0000256" key="1">
    <source>
        <dbReference type="ARBA" id="ARBA00007471"/>
    </source>
</evidence>
<sequence>MYFKDGHREVYGTLYCTSYRIAFRPDCMRSPQDSPGEALFDNDNDIALPCADRILAVAGQSKVKVVTPSLSLKFVPEELMIHYRGFRLMHFHFSDNGLKTEAYTMTNTMIKNQQLISSAIHREEAMLRSLDRRESAAQMDYPTRLFESVADWENEIERLGATAWRVTPLNERCDTCTSLSKYFVVPCKLLDNDLKKTFAHFQQRRIARWSWHHPCGSDLLRAAGFQSNTDPDKEDLKSMRLLLFVNHSQCVVIDTSEDLPSISDIQISYLKLRSLCSADTSTPTPDEKWLSNLEGTRWLDYVRLCLKKASDVAILLGERRRSVVLQESEDRDLNCLLASLVQLILDPHTRTLSGFQSLVQKEWVSAGHPFMQRINHFKRSDKEESPVFLLFLDCVWQFVQQSPTAFEFTESYLMALHDSTYNLFCSTFTHNCHWDRIRGSQRHSSSQTYTPVNGWRDIVREKVLLNGDYKPVEDMRAVPPTVWEWSLFYSHVRRKQFRNPVYQVREQAVLNGNGSGHNADKMNVSNNCNVYMLSKGSLVLQSPLFPRKIGTVSKRTARRAQSTESLLEEEKPFRSKVTAYSPAEDLLLPISVGPWVTLWKRCYLRYTTDMAQHDAGHPPATSLVEELRILEDRLRNLHTNSQDQRLGVPSHPNGLTPSSNR</sequence>
<gene>
    <name evidence="4" type="ORF">AB205_0098400</name>
</gene>
<name>A0A2G9SIW5_AQUCT</name>
<feature type="domain" description="Myotubularin phosphatase" evidence="3">
    <location>
        <begin position="146"/>
        <end position="603"/>
    </location>
</feature>
<comment type="similarity">
    <text evidence="1">Belongs to the protein-tyrosine phosphatase family. Non-receptor class myotubularin subfamily.</text>
</comment>